<keyword evidence="2" id="KW-0238">DNA-binding</keyword>
<dbReference type="PRINTS" id="PR00035">
    <property type="entry name" value="HTHGNTR"/>
</dbReference>
<dbReference type="EMBL" id="CP146016">
    <property type="protein sequence ID" value="WWQ59316.1"/>
    <property type="molecule type" value="Genomic_DNA"/>
</dbReference>
<keyword evidence="3" id="KW-0804">Transcription</keyword>
<organism evidence="5 6">
    <name type="scientific">Sulfolobus tengchongensis</name>
    <dbReference type="NCBI Taxonomy" id="207809"/>
    <lineage>
        <taxon>Archaea</taxon>
        <taxon>Thermoproteota</taxon>
        <taxon>Thermoprotei</taxon>
        <taxon>Sulfolobales</taxon>
        <taxon>Sulfolobaceae</taxon>
        <taxon>Sulfolobus</taxon>
    </lineage>
</organism>
<feature type="domain" description="HTH gntR-type" evidence="4">
    <location>
        <begin position="14"/>
        <end position="82"/>
    </location>
</feature>
<dbReference type="Gene3D" id="1.10.10.10">
    <property type="entry name" value="Winged helix-like DNA-binding domain superfamily/Winged helix DNA-binding domain"/>
    <property type="match status" value="1"/>
</dbReference>
<gene>
    <name evidence="5" type="ORF">V6M85_07310</name>
</gene>
<evidence type="ECO:0000259" key="4">
    <source>
        <dbReference type="PROSITE" id="PS50949"/>
    </source>
</evidence>
<dbReference type="RefSeq" id="WP_338598389.1">
    <property type="nucleotide sequence ID" value="NZ_CP146016.1"/>
</dbReference>
<name>A0AAX4KYK0_9CREN</name>
<dbReference type="AlphaFoldDB" id="A0AAX4KYK0"/>
<accession>A0AAX4KYK0</accession>
<keyword evidence="1" id="KW-0805">Transcription regulation</keyword>
<evidence type="ECO:0000256" key="2">
    <source>
        <dbReference type="ARBA" id="ARBA00023125"/>
    </source>
</evidence>
<protein>
    <submittedName>
        <fullName evidence="5">GntR family transcriptional regulator</fullName>
    </submittedName>
</protein>
<sequence length="120" mass="13735">MTYIAVKIDLNSKKQIYEQIADQIIELIALGMLKPGDPLPSIRELASMIGVNMLTVEKAYKYLESEGFVTVYKKRFIVKTEIKDEKWKTLMKEAVYRAIASGVKTEELISFIKSLTEVRT</sequence>
<dbReference type="Proteomes" id="UP001432202">
    <property type="component" value="Chromosome"/>
</dbReference>
<dbReference type="PANTHER" id="PTHR38445">
    <property type="entry name" value="HTH-TYPE TRANSCRIPTIONAL REPRESSOR YTRA"/>
    <property type="match status" value="1"/>
</dbReference>
<dbReference type="PANTHER" id="PTHR38445:SF9">
    <property type="entry name" value="HTH-TYPE TRANSCRIPTIONAL REPRESSOR YTRA"/>
    <property type="match status" value="1"/>
</dbReference>
<evidence type="ECO:0000256" key="1">
    <source>
        <dbReference type="ARBA" id="ARBA00023015"/>
    </source>
</evidence>
<dbReference type="SMART" id="SM00345">
    <property type="entry name" value="HTH_GNTR"/>
    <property type="match status" value="1"/>
</dbReference>
<dbReference type="InterPro" id="IPR036390">
    <property type="entry name" value="WH_DNA-bd_sf"/>
</dbReference>
<proteinExistence type="predicted"/>
<keyword evidence="6" id="KW-1185">Reference proteome</keyword>
<evidence type="ECO:0000313" key="6">
    <source>
        <dbReference type="Proteomes" id="UP001432202"/>
    </source>
</evidence>
<dbReference type="SUPFAM" id="SSF46785">
    <property type="entry name" value="Winged helix' DNA-binding domain"/>
    <property type="match status" value="1"/>
</dbReference>
<dbReference type="InterPro" id="IPR036388">
    <property type="entry name" value="WH-like_DNA-bd_sf"/>
</dbReference>
<evidence type="ECO:0000256" key="3">
    <source>
        <dbReference type="ARBA" id="ARBA00023163"/>
    </source>
</evidence>
<dbReference type="GO" id="GO:0003677">
    <property type="term" value="F:DNA binding"/>
    <property type="evidence" value="ECO:0007669"/>
    <property type="project" value="UniProtKB-KW"/>
</dbReference>
<dbReference type="CDD" id="cd07377">
    <property type="entry name" value="WHTH_GntR"/>
    <property type="match status" value="1"/>
</dbReference>
<evidence type="ECO:0000313" key="5">
    <source>
        <dbReference type="EMBL" id="WWQ59316.1"/>
    </source>
</evidence>
<dbReference type="GeneID" id="89336564"/>
<dbReference type="InterPro" id="IPR000524">
    <property type="entry name" value="Tscrpt_reg_HTH_GntR"/>
</dbReference>
<reference evidence="5 6" key="1">
    <citation type="submission" date="2024-02" db="EMBL/GenBank/DDBJ databases">
        <title>STSV induces naive adaptation in Sulfolobus.</title>
        <authorList>
            <person name="Xiang X."/>
            <person name="Song M."/>
        </authorList>
    </citation>
    <scope>NUCLEOTIDE SEQUENCE [LARGE SCALE GENOMIC DNA]</scope>
    <source>
        <strain evidence="5 6">RT2</strain>
    </source>
</reference>
<dbReference type="GO" id="GO:0003700">
    <property type="term" value="F:DNA-binding transcription factor activity"/>
    <property type="evidence" value="ECO:0007669"/>
    <property type="project" value="InterPro"/>
</dbReference>
<dbReference type="Pfam" id="PF00392">
    <property type="entry name" value="GntR"/>
    <property type="match status" value="1"/>
</dbReference>
<dbReference type="PROSITE" id="PS50949">
    <property type="entry name" value="HTH_GNTR"/>
    <property type="match status" value="1"/>
</dbReference>